<feature type="transmembrane region" description="Helical" evidence="1">
    <location>
        <begin position="16"/>
        <end position="36"/>
    </location>
</feature>
<dbReference type="AlphaFoldDB" id="A0AAV1WZF7"/>
<name>A0AAV1WZF7_LUPLU</name>
<comment type="caution">
    <text evidence="2">The sequence shown here is derived from an EMBL/GenBank/DDBJ whole genome shotgun (WGS) entry which is preliminary data.</text>
</comment>
<evidence type="ECO:0000256" key="1">
    <source>
        <dbReference type="SAM" id="Phobius"/>
    </source>
</evidence>
<dbReference type="Proteomes" id="UP001497480">
    <property type="component" value="Unassembled WGS sequence"/>
</dbReference>
<keyword evidence="1" id="KW-0812">Transmembrane</keyword>
<keyword evidence="1" id="KW-0472">Membrane</keyword>
<dbReference type="EMBL" id="CAXHTB010000010">
    <property type="protein sequence ID" value="CAL0314141.1"/>
    <property type="molecule type" value="Genomic_DNA"/>
</dbReference>
<protein>
    <submittedName>
        <fullName evidence="2">Uncharacterized protein</fullName>
    </submittedName>
</protein>
<keyword evidence="3" id="KW-1185">Reference proteome</keyword>
<organism evidence="2 3">
    <name type="scientific">Lupinus luteus</name>
    <name type="common">European yellow lupine</name>
    <dbReference type="NCBI Taxonomy" id="3873"/>
    <lineage>
        <taxon>Eukaryota</taxon>
        <taxon>Viridiplantae</taxon>
        <taxon>Streptophyta</taxon>
        <taxon>Embryophyta</taxon>
        <taxon>Tracheophyta</taxon>
        <taxon>Spermatophyta</taxon>
        <taxon>Magnoliopsida</taxon>
        <taxon>eudicotyledons</taxon>
        <taxon>Gunneridae</taxon>
        <taxon>Pentapetalae</taxon>
        <taxon>rosids</taxon>
        <taxon>fabids</taxon>
        <taxon>Fabales</taxon>
        <taxon>Fabaceae</taxon>
        <taxon>Papilionoideae</taxon>
        <taxon>50 kb inversion clade</taxon>
        <taxon>genistoids sensu lato</taxon>
        <taxon>core genistoids</taxon>
        <taxon>Genisteae</taxon>
        <taxon>Lupinus</taxon>
    </lineage>
</organism>
<sequence length="138" mass="16709">MYSLHFTIQYDNEKNLFYFSFFILQDFSHSFINLLVSSRMFLHGSYQILTWYQSVIIFLDRFRLCFFSSKIQIRTFILIHDKLIHRIQHTLVVLMDIAYLIKKGPENWLILSKRDLVLDVSQLCLEYESASYFSKMRI</sequence>
<reference evidence="2 3" key="1">
    <citation type="submission" date="2024-03" db="EMBL/GenBank/DDBJ databases">
        <authorList>
            <person name="Martinez-Hernandez J."/>
        </authorList>
    </citation>
    <scope>NUCLEOTIDE SEQUENCE [LARGE SCALE GENOMIC DNA]</scope>
</reference>
<evidence type="ECO:0000313" key="2">
    <source>
        <dbReference type="EMBL" id="CAL0314141.1"/>
    </source>
</evidence>
<proteinExistence type="predicted"/>
<accession>A0AAV1WZF7</accession>
<keyword evidence="1" id="KW-1133">Transmembrane helix</keyword>
<evidence type="ECO:0000313" key="3">
    <source>
        <dbReference type="Proteomes" id="UP001497480"/>
    </source>
</evidence>
<gene>
    <name evidence="2" type="ORF">LLUT_LOCUS15201</name>
</gene>